<dbReference type="OrthoDB" id="9760188at2"/>
<keyword evidence="12" id="KW-1185">Reference proteome</keyword>
<evidence type="ECO:0000256" key="9">
    <source>
        <dbReference type="RuleBase" id="RU003811"/>
    </source>
</evidence>
<dbReference type="SUPFAM" id="SSF52402">
    <property type="entry name" value="Adenine nucleotide alpha hydrolases-like"/>
    <property type="match status" value="1"/>
</dbReference>
<evidence type="ECO:0000256" key="7">
    <source>
        <dbReference type="HAMAP-Rule" id="MF_02090"/>
    </source>
</evidence>
<dbReference type="Pfam" id="PF02540">
    <property type="entry name" value="NAD_synthase"/>
    <property type="match status" value="1"/>
</dbReference>
<evidence type="ECO:0000256" key="2">
    <source>
        <dbReference type="ARBA" id="ARBA00007145"/>
    </source>
</evidence>
<comment type="catalytic activity">
    <reaction evidence="7 8">
        <text>deamido-NAD(+) + L-glutamine + ATP + H2O = L-glutamate + AMP + diphosphate + NAD(+) + H(+)</text>
        <dbReference type="Rhea" id="RHEA:24384"/>
        <dbReference type="ChEBI" id="CHEBI:15377"/>
        <dbReference type="ChEBI" id="CHEBI:15378"/>
        <dbReference type="ChEBI" id="CHEBI:29985"/>
        <dbReference type="ChEBI" id="CHEBI:30616"/>
        <dbReference type="ChEBI" id="CHEBI:33019"/>
        <dbReference type="ChEBI" id="CHEBI:57540"/>
        <dbReference type="ChEBI" id="CHEBI:58359"/>
        <dbReference type="ChEBI" id="CHEBI:58437"/>
        <dbReference type="ChEBI" id="CHEBI:456215"/>
        <dbReference type="EC" id="6.3.5.1"/>
    </reaction>
</comment>
<dbReference type="FunFam" id="3.40.50.620:FF:000106">
    <property type="entry name" value="Glutamine-dependent NAD(+) synthetase"/>
    <property type="match status" value="1"/>
</dbReference>
<protein>
    <recommendedName>
        <fullName evidence="7 8">Glutamine-dependent NAD(+) synthetase</fullName>
        <ecNumber evidence="7 8">6.3.5.1</ecNumber>
    </recommendedName>
    <alternativeName>
        <fullName evidence="7 8">NAD(+) synthase [glutamine-hydrolyzing]</fullName>
    </alternativeName>
</protein>
<sequence length="565" mass="62494">MTNSLKIALATLNPTVGDLEGNAQKVIEARDKAAAEGADLVVYGELILLGYPPEDLVLKPVFQRQAMRKLEELAKLTADGGPAMLVGCCWTADGEKPEDQKLYNAALLLDGGKVAALRYKHDLPNYGVFDEMRIFDEGPLQGPVNFRGVKLGIVICEDMWYPDVTECLAETGAEILVVTNGSPYERGKYNERLQLALKRVQESELPLIYVNQVGGQDELVFDGGSFVLNNDYNIAVQVESWLEDLTVTDWTRTPEGWVCEKGEIRKAGNGFAAMYQAMILGLRDYVEKNRFPGVILGMSGGIDSALSAAVAVDALGADRVHLVMMPSKYTSQESLLDAAQCAEMLGARIDNIPIVPAVDAFDDMLAGQFAGTEPDITEENIQSRLRGMLLMAISNKFGYMVLTTGNKSEMSVGYATLYGDMCGGYSVLKDIYKSDVFKLCQWRNEEHPVSALGPDGQVIPENIISKPPSAELRPDQKDEDSLPPYDILDDILECLIEKEMAFRDIVARGHNAETVARIEHLLYVAEYKRRQSPPGVKITRRNFGRDRRYPITNGYRNARLRDLDA</sequence>
<dbReference type="PIRSF" id="PIRSF006630">
    <property type="entry name" value="NADS_GAT"/>
    <property type="match status" value="1"/>
</dbReference>
<dbReference type="NCBIfam" id="TIGR00552">
    <property type="entry name" value="nadE"/>
    <property type="match status" value="1"/>
</dbReference>
<evidence type="ECO:0000256" key="5">
    <source>
        <dbReference type="ARBA" id="ARBA00022840"/>
    </source>
</evidence>
<dbReference type="PANTHER" id="PTHR23090">
    <property type="entry name" value="NH 3 /GLUTAMINE-DEPENDENT NAD + SYNTHETASE"/>
    <property type="match status" value="1"/>
</dbReference>
<evidence type="ECO:0000313" key="11">
    <source>
        <dbReference type="EMBL" id="TPD57302.1"/>
    </source>
</evidence>
<accession>A0A501PB59</accession>
<dbReference type="Pfam" id="PF00795">
    <property type="entry name" value="CN_hydrolase"/>
    <property type="match status" value="1"/>
</dbReference>
<comment type="function">
    <text evidence="7">Catalyzes the ATP-dependent amidation of deamido-NAD to form NAD. Uses L-glutamine as a nitrogen source.</text>
</comment>
<dbReference type="HAMAP" id="MF_02090">
    <property type="entry name" value="NadE_glutamine_dep"/>
    <property type="match status" value="1"/>
</dbReference>
<dbReference type="Gene3D" id="3.40.50.620">
    <property type="entry name" value="HUPs"/>
    <property type="match status" value="1"/>
</dbReference>
<dbReference type="InterPro" id="IPR003010">
    <property type="entry name" value="C-N_Hydrolase"/>
</dbReference>
<evidence type="ECO:0000256" key="3">
    <source>
        <dbReference type="ARBA" id="ARBA00022598"/>
    </source>
</evidence>
<dbReference type="InterPro" id="IPR003694">
    <property type="entry name" value="NAD_synthase"/>
</dbReference>
<keyword evidence="4 7" id="KW-0547">Nucleotide-binding</keyword>
<dbReference type="AlphaFoldDB" id="A0A501PB59"/>
<feature type="binding site" evidence="7">
    <location>
        <position position="528"/>
    </location>
    <ligand>
        <name>deamido-NAD(+)</name>
        <dbReference type="ChEBI" id="CHEBI:58437"/>
        <note>ligand shared between two neighboring subunits</note>
    </ligand>
</feature>
<dbReference type="UniPathway" id="UPA00253">
    <property type="reaction ID" value="UER00334"/>
</dbReference>
<evidence type="ECO:0000313" key="12">
    <source>
        <dbReference type="Proteomes" id="UP000319148"/>
    </source>
</evidence>
<feature type="binding site" evidence="7">
    <location>
        <position position="126"/>
    </location>
    <ligand>
        <name>L-glutamine</name>
        <dbReference type="ChEBI" id="CHEBI:58359"/>
    </ligand>
</feature>
<keyword evidence="6 7" id="KW-0520">NAD</keyword>
<dbReference type="GO" id="GO:0008795">
    <property type="term" value="F:NAD+ synthase activity"/>
    <property type="evidence" value="ECO:0007669"/>
    <property type="project" value="UniProtKB-UniRule"/>
</dbReference>
<feature type="binding site" evidence="7">
    <location>
        <position position="188"/>
    </location>
    <ligand>
        <name>L-glutamine</name>
        <dbReference type="ChEBI" id="CHEBI:58359"/>
    </ligand>
</feature>
<reference evidence="12" key="1">
    <citation type="submission" date="2019-06" db="EMBL/GenBank/DDBJ databases">
        <title>The complete genome of Emcibacter congregatus ZYLT.</title>
        <authorList>
            <person name="Zhao Z."/>
        </authorList>
    </citation>
    <scope>NUCLEOTIDE SEQUENCE [LARGE SCALE GENOMIC DNA]</scope>
    <source>
        <strain evidence="12">MCCC 1A06723</strain>
    </source>
</reference>
<comment type="similarity">
    <text evidence="9">Belongs to the NAD synthetase family.</text>
</comment>
<feature type="binding site" evidence="7">
    <location>
        <begin position="297"/>
        <end position="304"/>
    </location>
    <ligand>
        <name>ATP</name>
        <dbReference type="ChEBI" id="CHEBI:30616"/>
    </ligand>
</feature>
<dbReference type="CDD" id="cd00553">
    <property type="entry name" value="NAD_synthase"/>
    <property type="match status" value="1"/>
</dbReference>
<dbReference type="CDD" id="cd07570">
    <property type="entry name" value="GAT_Gln-NAD-synth"/>
    <property type="match status" value="1"/>
</dbReference>
<gene>
    <name evidence="7" type="primary">nadE</name>
    <name evidence="11" type="ORF">FIV46_14330</name>
</gene>
<dbReference type="InterPro" id="IPR014729">
    <property type="entry name" value="Rossmann-like_a/b/a_fold"/>
</dbReference>
<feature type="binding site" evidence="7">
    <location>
        <position position="404"/>
    </location>
    <ligand>
        <name>ATP</name>
        <dbReference type="ChEBI" id="CHEBI:30616"/>
    </ligand>
</feature>
<feature type="binding site" evidence="7">
    <location>
        <position position="409"/>
    </location>
    <ligand>
        <name>deamido-NAD(+)</name>
        <dbReference type="ChEBI" id="CHEBI:58437"/>
        <note>ligand shared between two neighboring subunits</note>
    </ligand>
</feature>
<dbReference type="GO" id="GO:0003952">
    <property type="term" value="F:NAD+ synthase (glutamine-hydrolyzing) activity"/>
    <property type="evidence" value="ECO:0007669"/>
    <property type="project" value="UniProtKB-UniRule"/>
</dbReference>
<dbReference type="SUPFAM" id="SSF56317">
    <property type="entry name" value="Carbon-nitrogen hydrolase"/>
    <property type="match status" value="1"/>
</dbReference>
<dbReference type="GO" id="GO:0004359">
    <property type="term" value="F:glutaminase activity"/>
    <property type="evidence" value="ECO:0007669"/>
    <property type="project" value="InterPro"/>
</dbReference>
<comment type="caution">
    <text evidence="7">Lacks conserved residue(s) required for the propagation of feature annotation.</text>
</comment>
<evidence type="ECO:0000256" key="4">
    <source>
        <dbReference type="ARBA" id="ARBA00022741"/>
    </source>
</evidence>
<feature type="domain" description="CN hydrolase" evidence="10">
    <location>
        <begin position="5"/>
        <end position="252"/>
    </location>
</feature>
<dbReference type="GO" id="GO:0009435">
    <property type="term" value="P:NAD+ biosynthetic process"/>
    <property type="evidence" value="ECO:0007669"/>
    <property type="project" value="UniProtKB-UniRule"/>
</dbReference>
<name>A0A501PB59_9PROT</name>
<dbReference type="InterPro" id="IPR022310">
    <property type="entry name" value="NAD/GMP_synthase"/>
</dbReference>
<dbReference type="PROSITE" id="PS50263">
    <property type="entry name" value="CN_HYDROLASE"/>
    <property type="match status" value="1"/>
</dbReference>
<dbReference type="PANTHER" id="PTHR23090:SF9">
    <property type="entry name" value="GLUTAMINE-DEPENDENT NAD(+) SYNTHETASE"/>
    <property type="match status" value="1"/>
</dbReference>
<evidence type="ECO:0000256" key="8">
    <source>
        <dbReference type="PIRNR" id="PIRNR006630"/>
    </source>
</evidence>
<feature type="active site" description="Proton acceptor; for glutaminase activity" evidence="7">
    <location>
        <position position="45"/>
    </location>
</feature>
<dbReference type="EC" id="6.3.5.1" evidence="7 8"/>
<keyword evidence="5 7" id="KW-0067">ATP-binding</keyword>
<comment type="similarity">
    <text evidence="2 7 8">In the C-terminal section; belongs to the NAD synthetase family.</text>
</comment>
<evidence type="ECO:0000256" key="6">
    <source>
        <dbReference type="ARBA" id="ARBA00023027"/>
    </source>
</evidence>
<dbReference type="GO" id="GO:0005737">
    <property type="term" value="C:cytoplasm"/>
    <property type="evidence" value="ECO:0007669"/>
    <property type="project" value="InterPro"/>
</dbReference>
<dbReference type="GO" id="GO:0005524">
    <property type="term" value="F:ATP binding"/>
    <property type="evidence" value="ECO:0007669"/>
    <property type="project" value="UniProtKB-UniRule"/>
</dbReference>
<comment type="caution">
    <text evidence="11">The sequence shown here is derived from an EMBL/GenBank/DDBJ whole genome shotgun (WGS) entry which is preliminary data.</text>
</comment>
<dbReference type="InterPro" id="IPR036526">
    <property type="entry name" value="C-N_Hydrolase_sf"/>
</dbReference>
<feature type="active site" description="For glutaminase activity" evidence="7">
    <location>
        <position position="120"/>
    </location>
</feature>
<dbReference type="RefSeq" id="WP_139941617.1">
    <property type="nucleotide sequence ID" value="NZ_JBHSYP010000005.1"/>
</dbReference>
<keyword evidence="3 7" id="KW-0436">Ligase</keyword>
<proteinExistence type="inferred from homology"/>
<dbReference type="Gene3D" id="3.60.110.10">
    <property type="entry name" value="Carbon-nitrogen hydrolase"/>
    <property type="match status" value="1"/>
</dbReference>
<dbReference type="EMBL" id="VFIY01000018">
    <property type="protein sequence ID" value="TPD57302.1"/>
    <property type="molecule type" value="Genomic_DNA"/>
</dbReference>
<evidence type="ECO:0000256" key="1">
    <source>
        <dbReference type="ARBA" id="ARBA00005188"/>
    </source>
</evidence>
<comment type="pathway">
    <text evidence="1 7 8">Cofactor biosynthesis; NAD(+) biosynthesis; NAD(+) from deamido-NAD(+) (L-Gln route): step 1/1.</text>
</comment>
<organism evidence="11 12">
    <name type="scientific">Emcibacter nanhaiensis</name>
    <dbReference type="NCBI Taxonomy" id="1505037"/>
    <lineage>
        <taxon>Bacteria</taxon>
        <taxon>Pseudomonadati</taxon>
        <taxon>Pseudomonadota</taxon>
        <taxon>Alphaproteobacteria</taxon>
        <taxon>Emcibacterales</taxon>
        <taxon>Emcibacteraceae</taxon>
        <taxon>Emcibacter</taxon>
    </lineage>
</organism>
<dbReference type="NCBIfam" id="NF010588">
    <property type="entry name" value="PRK13981.1"/>
    <property type="match status" value="1"/>
</dbReference>
<dbReference type="InterPro" id="IPR014445">
    <property type="entry name" value="Gln-dep_NAD_synthase"/>
</dbReference>
<feature type="active site" description="Nucleophile; for glutaminase activity" evidence="7">
    <location>
        <position position="156"/>
    </location>
</feature>
<feature type="binding site" evidence="7">
    <location>
        <position position="380"/>
    </location>
    <ligand>
        <name>deamido-NAD(+)</name>
        <dbReference type="ChEBI" id="CHEBI:58437"/>
        <note>ligand shared between two neighboring subunits</note>
    </ligand>
</feature>
<dbReference type="Proteomes" id="UP000319148">
    <property type="component" value="Unassembled WGS sequence"/>
</dbReference>
<evidence type="ECO:0000259" key="10">
    <source>
        <dbReference type="PROSITE" id="PS50263"/>
    </source>
</evidence>
<feature type="binding site" evidence="7">
    <location>
        <position position="182"/>
    </location>
    <ligand>
        <name>L-glutamine</name>
        <dbReference type="ChEBI" id="CHEBI:58359"/>
    </ligand>
</feature>